<dbReference type="AlphaFoldDB" id="A0A150N0D5"/>
<reference evidence="3 4" key="1">
    <citation type="submission" date="2016-01" db="EMBL/GenBank/DDBJ databases">
        <title>Draft Genome Sequences of Seven Thermophilic Sporeformers Isolated from Foods.</title>
        <authorList>
            <person name="Berendsen E.M."/>
            <person name="Wells-Bennik M.H."/>
            <person name="Krawcyk A.O."/>
            <person name="De Jong A."/>
            <person name="Holsappel S."/>
            <person name="Eijlander R.T."/>
            <person name="Kuipers O.P."/>
        </authorList>
    </citation>
    <scope>NUCLEOTIDE SEQUENCE [LARGE SCALE GENOMIC DNA]</scope>
    <source>
        <strain evidence="3 4">B4110</strain>
    </source>
</reference>
<comment type="similarity">
    <text evidence="1">Belongs to the UPF0312 family.</text>
</comment>
<dbReference type="InterPro" id="IPR007372">
    <property type="entry name" value="Lipid/polyisoprenoid-bd_YceI"/>
</dbReference>
<evidence type="ECO:0000313" key="4">
    <source>
        <dbReference type="Proteomes" id="UP000075324"/>
    </source>
</evidence>
<dbReference type="SMART" id="SM00867">
    <property type="entry name" value="YceI"/>
    <property type="match status" value="1"/>
</dbReference>
<gene>
    <name evidence="3" type="ORF">B4110_1632</name>
</gene>
<comment type="caution">
    <text evidence="3">The sequence shown here is derived from an EMBL/GenBank/DDBJ whole genome shotgun (WGS) entry which is preliminary data.</text>
</comment>
<dbReference type="PATRIC" id="fig|153151.4.peg.3292"/>
<dbReference type="SUPFAM" id="SSF101874">
    <property type="entry name" value="YceI-like"/>
    <property type="match status" value="1"/>
</dbReference>
<proteinExistence type="inferred from homology"/>
<dbReference type="Gene3D" id="2.40.128.110">
    <property type="entry name" value="Lipid/polyisoprenoid-binding, YceI-like"/>
    <property type="match status" value="1"/>
</dbReference>
<dbReference type="EMBL" id="LQYW01000058">
    <property type="protein sequence ID" value="KYD30123.1"/>
    <property type="molecule type" value="Genomic_DNA"/>
</dbReference>
<evidence type="ECO:0000256" key="1">
    <source>
        <dbReference type="ARBA" id="ARBA00008812"/>
    </source>
</evidence>
<protein>
    <recommendedName>
        <fullName evidence="2">Lipid/polyisoprenoid-binding YceI-like domain-containing protein</fullName>
    </recommendedName>
</protein>
<accession>A0A150N0D5</accession>
<dbReference type="PANTHER" id="PTHR34406">
    <property type="entry name" value="PROTEIN YCEI"/>
    <property type="match status" value="1"/>
</dbReference>
<dbReference type="RefSeq" id="WP_062678077.1">
    <property type="nucleotide sequence ID" value="NZ_LQYW01000058.1"/>
</dbReference>
<feature type="domain" description="Lipid/polyisoprenoid-binding YceI-like" evidence="2">
    <location>
        <begin position="3"/>
        <end position="173"/>
    </location>
</feature>
<evidence type="ECO:0000313" key="3">
    <source>
        <dbReference type="EMBL" id="KYD30123.1"/>
    </source>
</evidence>
<sequence>MTNFQLDKIHSSISFQVKHMMIAKAKGEFNEFDVEVEGDVNQLESSRVKVTIQAASIDTKNEDRDNHLRSADFFDVENYPTITFISDSVKKVSDDEYEVTGQLTIKDVTKTETFKVEFNGQSKNPMTGSIVAGFDVEGKINREDYGLTWNAALETGGFLIGKEVKIFGSFEFVIS</sequence>
<dbReference type="Proteomes" id="UP000075324">
    <property type="component" value="Unassembled WGS sequence"/>
</dbReference>
<organism evidence="3 4">
    <name type="scientific">Parageobacillus toebii</name>
    <dbReference type="NCBI Taxonomy" id="153151"/>
    <lineage>
        <taxon>Bacteria</taxon>
        <taxon>Bacillati</taxon>
        <taxon>Bacillota</taxon>
        <taxon>Bacilli</taxon>
        <taxon>Bacillales</taxon>
        <taxon>Anoxybacillaceae</taxon>
        <taxon>Parageobacillus</taxon>
    </lineage>
</organism>
<dbReference type="Pfam" id="PF04264">
    <property type="entry name" value="YceI"/>
    <property type="match status" value="1"/>
</dbReference>
<dbReference type="InterPro" id="IPR036761">
    <property type="entry name" value="TTHA0802/YceI-like_sf"/>
</dbReference>
<evidence type="ECO:0000259" key="2">
    <source>
        <dbReference type="SMART" id="SM00867"/>
    </source>
</evidence>
<name>A0A150N0D5_9BACL</name>
<dbReference type="PANTHER" id="PTHR34406:SF1">
    <property type="entry name" value="PROTEIN YCEI"/>
    <property type="match status" value="1"/>
</dbReference>